<accession>W7EAK4</accession>
<dbReference type="RefSeq" id="XP_014550664.1">
    <property type="nucleotide sequence ID" value="XM_014695178.1"/>
</dbReference>
<dbReference type="EMBL" id="KI968864">
    <property type="protein sequence ID" value="EUN21102.1"/>
    <property type="molecule type" value="Genomic_DNA"/>
</dbReference>
<name>W7EAK4_BIPV3</name>
<sequence>MRKGVVGLPCMFPVCVPPFPLRLRGPGRSARGGWGVGLNLSADGSFPMASLSFAVDRLVWDGKGCAIQGMQTTCCGTEGKKEGRWKEKVKKLGAGGKTGRDGSGARLYWKLVYTLFFPSVKA</sequence>
<protein>
    <submittedName>
        <fullName evidence="1">Uncharacterized protein</fullName>
    </submittedName>
</protein>
<evidence type="ECO:0000313" key="1">
    <source>
        <dbReference type="EMBL" id="EUN21102.1"/>
    </source>
</evidence>
<proteinExistence type="predicted"/>
<gene>
    <name evidence="1" type="ORF">COCVIDRAFT_20940</name>
</gene>
<reference evidence="1 2" key="1">
    <citation type="journal article" date="2013" name="PLoS Genet.">
        <title>Comparative genome structure, secondary metabolite, and effector coding capacity across Cochliobolus pathogens.</title>
        <authorList>
            <person name="Condon B.J."/>
            <person name="Leng Y."/>
            <person name="Wu D."/>
            <person name="Bushley K.E."/>
            <person name="Ohm R.A."/>
            <person name="Otillar R."/>
            <person name="Martin J."/>
            <person name="Schackwitz W."/>
            <person name="Grimwood J."/>
            <person name="MohdZainudin N."/>
            <person name="Xue C."/>
            <person name="Wang R."/>
            <person name="Manning V.A."/>
            <person name="Dhillon B."/>
            <person name="Tu Z.J."/>
            <person name="Steffenson B.J."/>
            <person name="Salamov A."/>
            <person name="Sun H."/>
            <person name="Lowry S."/>
            <person name="LaButti K."/>
            <person name="Han J."/>
            <person name="Copeland A."/>
            <person name="Lindquist E."/>
            <person name="Barry K."/>
            <person name="Schmutz J."/>
            <person name="Baker S.E."/>
            <person name="Ciuffetti L.M."/>
            <person name="Grigoriev I.V."/>
            <person name="Zhong S."/>
            <person name="Turgeon B.G."/>
        </authorList>
    </citation>
    <scope>NUCLEOTIDE SEQUENCE [LARGE SCALE GENOMIC DNA]</scope>
    <source>
        <strain evidence="1 2">FI3</strain>
    </source>
</reference>
<dbReference type="Proteomes" id="UP000054337">
    <property type="component" value="Unassembled WGS sequence"/>
</dbReference>
<dbReference type="HOGENOM" id="CLU_2026304_0_0_1"/>
<dbReference type="GeneID" id="26252625"/>
<evidence type="ECO:0000313" key="2">
    <source>
        <dbReference type="Proteomes" id="UP000054337"/>
    </source>
</evidence>
<organism evidence="1 2">
    <name type="scientific">Bipolaris victoriae (strain FI3)</name>
    <name type="common">Victoria blight of oats agent</name>
    <name type="synonym">Cochliobolus victoriae</name>
    <dbReference type="NCBI Taxonomy" id="930091"/>
    <lineage>
        <taxon>Eukaryota</taxon>
        <taxon>Fungi</taxon>
        <taxon>Dikarya</taxon>
        <taxon>Ascomycota</taxon>
        <taxon>Pezizomycotina</taxon>
        <taxon>Dothideomycetes</taxon>
        <taxon>Pleosporomycetidae</taxon>
        <taxon>Pleosporales</taxon>
        <taxon>Pleosporineae</taxon>
        <taxon>Pleosporaceae</taxon>
        <taxon>Bipolaris</taxon>
    </lineage>
</organism>
<dbReference type="AlphaFoldDB" id="W7EAK4"/>
<keyword evidence="2" id="KW-1185">Reference proteome</keyword>